<evidence type="ECO:0000313" key="15">
    <source>
        <dbReference type="Proteomes" id="UP000476176"/>
    </source>
</evidence>
<dbReference type="Proteomes" id="UP000437068">
    <property type="component" value="Unassembled WGS sequence"/>
</dbReference>
<dbReference type="EMBL" id="QXGA01000038">
    <property type="protein sequence ID" value="KAE9154439.1"/>
    <property type="molecule type" value="Genomic_DNA"/>
</dbReference>
<dbReference type="Proteomes" id="UP000441208">
    <property type="component" value="Unassembled WGS sequence"/>
</dbReference>
<sequence length="75" mass="8457">MTLRSVKSGFVAFFLCSVAVKLYTGQKVQKKLLLDSKYYITLLKYYAYVLITNCTNSKIENFSCNAIGTNIILST</sequence>
<evidence type="ECO:0000313" key="9">
    <source>
        <dbReference type="Proteomes" id="UP000429523"/>
    </source>
</evidence>
<evidence type="ECO:0000313" key="2">
    <source>
        <dbReference type="EMBL" id="KAE9135497.1"/>
    </source>
</evidence>
<dbReference type="AlphaFoldDB" id="A0A6A3UU48"/>
<evidence type="ECO:0000313" key="3">
    <source>
        <dbReference type="EMBL" id="KAE9154439.1"/>
    </source>
</evidence>
<dbReference type="Proteomes" id="UP000486351">
    <property type="component" value="Unassembled WGS sequence"/>
</dbReference>
<evidence type="ECO:0000313" key="10">
    <source>
        <dbReference type="Proteomes" id="UP000433483"/>
    </source>
</evidence>
<dbReference type="EMBL" id="QXGC01000052">
    <property type="protein sequence ID" value="KAE9252494.1"/>
    <property type="molecule type" value="Genomic_DNA"/>
</dbReference>
<dbReference type="Proteomes" id="UP000440732">
    <property type="component" value="Unassembled WGS sequence"/>
</dbReference>
<dbReference type="Proteomes" id="UP000429523">
    <property type="component" value="Unassembled WGS sequence"/>
</dbReference>
<name>A0A6A3UU48_9STRA</name>
<evidence type="ECO:0000313" key="1">
    <source>
        <dbReference type="EMBL" id="KAE8947718.1"/>
    </source>
</evidence>
<evidence type="ECO:0000313" key="6">
    <source>
        <dbReference type="EMBL" id="KAE9255589.1"/>
    </source>
</evidence>
<gene>
    <name evidence="7" type="ORF">PF001_g1706</name>
    <name evidence="6" type="ORF">PF002_g2278</name>
    <name evidence="5" type="ORF">PF004_g1944</name>
    <name evidence="4" type="ORF">PF005_g1884</name>
    <name evidence="3" type="ORF">PF006_g1506</name>
    <name evidence="2" type="ORF">PF007_g2531</name>
    <name evidence="8" type="ORF">PF008_g2272</name>
    <name evidence="1" type="ORF">PF009_g2671</name>
</gene>
<evidence type="ECO:0000313" key="7">
    <source>
        <dbReference type="EMBL" id="KAE9327862.1"/>
    </source>
</evidence>
<dbReference type="EMBL" id="QXGE01000043">
    <property type="protein sequence ID" value="KAE9327862.1"/>
    <property type="molecule type" value="Genomic_DNA"/>
</dbReference>
<evidence type="ECO:0000313" key="11">
    <source>
        <dbReference type="Proteomes" id="UP000437068"/>
    </source>
</evidence>
<comment type="caution">
    <text evidence="3">The sequence shown here is derived from an EMBL/GenBank/DDBJ whole genome shotgun (WGS) entry which is preliminary data.</text>
</comment>
<accession>A0A6A3UU48</accession>
<dbReference type="EMBL" id="QXFZ01000069">
    <property type="protein sequence ID" value="KAE9135497.1"/>
    <property type="molecule type" value="Genomic_DNA"/>
</dbReference>
<evidence type="ECO:0000313" key="16">
    <source>
        <dbReference type="Proteomes" id="UP000486351"/>
    </source>
</evidence>
<dbReference type="Proteomes" id="UP000440367">
    <property type="component" value="Unassembled WGS sequence"/>
</dbReference>
<dbReference type="Proteomes" id="UP000433483">
    <property type="component" value="Unassembled WGS sequence"/>
</dbReference>
<organism evidence="3 13">
    <name type="scientific">Phytophthora fragariae</name>
    <dbReference type="NCBI Taxonomy" id="53985"/>
    <lineage>
        <taxon>Eukaryota</taxon>
        <taxon>Sar</taxon>
        <taxon>Stramenopiles</taxon>
        <taxon>Oomycota</taxon>
        <taxon>Peronosporomycetes</taxon>
        <taxon>Peronosporales</taxon>
        <taxon>Peronosporaceae</taxon>
        <taxon>Phytophthora</taxon>
    </lineage>
</organism>
<dbReference type="EMBL" id="QXFY01000060">
    <property type="protein sequence ID" value="KAE9359400.1"/>
    <property type="molecule type" value="Genomic_DNA"/>
</dbReference>
<evidence type="ECO:0000313" key="5">
    <source>
        <dbReference type="EMBL" id="KAE9252494.1"/>
    </source>
</evidence>
<evidence type="ECO:0000313" key="13">
    <source>
        <dbReference type="Proteomes" id="UP000440732"/>
    </source>
</evidence>
<dbReference type="EMBL" id="QXGB01000047">
    <property type="protein sequence ID" value="KAE9234494.1"/>
    <property type="molecule type" value="Genomic_DNA"/>
</dbReference>
<dbReference type="EMBL" id="QXGD01000058">
    <property type="protein sequence ID" value="KAE9255589.1"/>
    <property type="molecule type" value="Genomic_DNA"/>
</dbReference>
<dbReference type="Proteomes" id="UP000476176">
    <property type="component" value="Unassembled WGS sequence"/>
</dbReference>
<protein>
    <submittedName>
        <fullName evidence="3">Uncharacterized protein</fullName>
    </submittedName>
</protein>
<evidence type="ECO:0000313" key="14">
    <source>
        <dbReference type="Proteomes" id="UP000441208"/>
    </source>
</evidence>
<dbReference type="EMBL" id="QXGF01000072">
    <property type="protein sequence ID" value="KAE8947718.1"/>
    <property type="molecule type" value="Genomic_DNA"/>
</dbReference>
<keyword evidence="10" id="KW-1185">Reference proteome</keyword>
<proteinExistence type="predicted"/>
<evidence type="ECO:0000313" key="4">
    <source>
        <dbReference type="EMBL" id="KAE9234494.1"/>
    </source>
</evidence>
<reference evidence="9 10" key="1">
    <citation type="submission" date="2018-08" db="EMBL/GenBank/DDBJ databases">
        <title>Genomic investigation of the strawberry pathogen Phytophthora fragariae indicates pathogenicity is determined by transcriptional variation in three key races.</title>
        <authorList>
            <person name="Adams T.M."/>
            <person name="Armitage A.D."/>
            <person name="Sobczyk M.K."/>
            <person name="Bates H.J."/>
            <person name="Dunwell J.M."/>
            <person name="Nellist C.F."/>
            <person name="Harrison R.J."/>
        </authorList>
    </citation>
    <scope>NUCLEOTIDE SEQUENCE [LARGE SCALE GENOMIC DNA]</scope>
    <source>
        <strain evidence="7 11">A4</strain>
        <strain evidence="6 12">BC-1</strain>
        <strain evidence="5 15">BC-23</strain>
        <strain evidence="4 10">NOV-27</strain>
        <strain evidence="3 13">NOV-5</strain>
        <strain evidence="2 14">NOV-71</strain>
        <strain evidence="8 16">NOV-77</strain>
        <strain evidence="1 9">NOV-9</strain>
    </source>
</reference>
<evidence type="ECO:0000313" key="12">
    <source>
        <dbReference type="Proteomes" id="UP000440367"/>
    </source>
</evidence>
<evidence type="ECO:0000313" key="8">
    <source>
        <dbReference type="EMBL" id="KAE9359400.1"/>
    </source>
</evidence>